<keyword evidence="2" id="KW-0596">Phosphopantetheine</keyword>
<dbReference type="PROSITE" id="PS50075">
    <property type="entry name" value="CARRIER"/>
    <property type="match status" value="3"/>
</dbReference>
<dbReference type="Gene3D" id="3.40.50.980">
    <property type="match status" value="2"/>
</dbReference>
<comment type="caution">
    <text evidence="5">The sequence shown here is derived from an EMBL/GenBank/DDBJ whole genome shotgun (WGS) entry which is preliminary data.</text>
</comment>
<dbReference type="PANTHER" id="PTHR45527:SF1">
    <property type="entry name" value="FATTY ACID SYNTHASE"/>
    <property type="match status" value="1"/>
</dbReference>
<name>A0ABQ3UYH9_9CHLR</name>
<evidence type="ECO:0000259" key="4">
    <source>
        <dbReference type="PROSITE" id="PS50075"/>
    </source>
</evidence>
<dbReference type="NCBIfam" id="NF003417">
    <property type="entry name" value="PRK04813.1"/>
    <property type="match status" value="3"/>
</dbReference>
<dbReference type="SUPFAM" id="SSF52777">
    <property type="entry name" value="CoA-dependent acyltransferases"/>
    <property type="match status" value="6"/>
</dbReference>
<dbReference type="InterPro" id="IPR045851">
    <property type="entry name" value="AMP-bd_C_sf"/>
</dbReference>
<dbReference type="InterPro" id="IPR042099">
    <property type="entry name" value="ANL_N_sf"/>
</dbReference>
<feature type="domain" description="Carrier" evidence="4">
    <location>
        <begin position="170"/>
        <end position="245"/>
    </location>
</feature>
<dbReference type="SUPFAM" id="SSF56801">
    <property type="entry name" value="Acetyl-CoA synthetase-like"/>
    <property type="match status" value="3"/>
</dbReference>
<dbReference type="Proteomes" id="UP000654345">
    <property type="component" value="Unassembled WGS sequence"/>
</dbReference>
<evidence type="ECO:0000256" key="3">
    <source>
        <dbReference type="ARBA" id="ARBA00022553"/>
    </source>
</evidence>
<dbReference type="SUPFAM" id="SSF47336">
    <property type="entry name" value="ACP-like"/>
    <property type="match status" value="3"/>
</dbReference>
<dbReference type="CDD" id="cd19531">
    <property type="entry name" value="LCL_NRPS-like"/>
    <property type="match status" value="3"/>
</dbReference>
<organism evidence="5 6">
    <name type="scientific">Ktedonobacter robiniae</name>
    <dbReference type="NCBI Taxonomy" id="2778365"/>
    <lineage>
        <taxon>Bacteria</taxon>
        <taxon>Bacillati</taxon>
        <taxon>Chloroflexota</taxon>
        <taxon>Ktedonobacteria</taxon>
        <taxon>Ktedonobacterales</taxon>
        <taxon>Ktedonobacteraceae</taxon>
        <taxon>Ktedonobacter</taxon>
    </lineage>
</organism>
<keyword evidence="6" id="KW-1185">Reference proteome</keyword>
<evidence type="ECO:0000256" key="1">
    <source>
        <dbReference type="ARBA" id="ARBA00001957"/>
    </source>
</evidence>
<gene>
    <name evidence="5" type="ORF">KSB_64110</name>
</gene>
<dbReference type="Gene3D" id="2.30.38.10">
    <property type="entry name" value="Luciferase, Domain 3"/>
    <property type="match status" value="2"/>
</dbReference>
<dbReference type="PANTHER" id="PTHR45527">
    <property type="entry name" value="NONRIBOSOMAL PEPTIDE SYNTHETASE"/>
    <property type="match status" value="1"/>
</dbReference>
<dbReference type="InterPro" id="IPR009081">
    <property type="entry name" value="PP-bd_ACP"/>
</dbReference>
<keyword evidence="3" id="KW-0597">Phosphoprotein</keyword>
<dbReference type="Pfam" id="PF00501">
    <property type="entry name" value="AMP-binding"/>
    <property type="match status" value="2"/>
</dbReference>
<dbReference type="InterPro" id="IPR000873">
    <property type="entry name" value="AMP-dep_synth/lig_dom"/>
</dbReference>
<dbReference type="Gene3D" id="1.10.1200.10">
    <property type="entry name" value="ACP-like"/>
    <property type="match status" value="3"/>
</dbReference>
<sequence length="2871" mass="321581">MPIGVVGEIYLGGAGVARGYLGRASLTAERFVPDAWSGEVGGRVYRTGDLGRYREDGSLEYVGRVDQQVKVRGYRIELGEIETVLAQHPCVSECIILVEDGLLIAYVVVEQMEEAEAEIRAYLSEKLPGYMVPGRFVWLPALPRTANGKIDRVALVQVEIEEEVKVVEGAPSGVIEEVMVEIWASVLKRKRIGRQESFFELGGHSLLATQVMARVRSVFGVEVGVGALFEAPTIEGLAIRVREALEGANPGERPSLVVVERKQDLPLSFTQQRLWLLDQIEPGSAAYNIPTATRLHGPLNKAVLEKSLREVVRRHEALRTTFKEKNGQAVQVINAWEDFAIQYEDWRDLSHEEQESRVQQAILAEDSTPFDLARGPLLRVSLLCLHTHEHVLLLTMHHIIADGWSMGLLQREITTLYMAFQKGQPSPLSELTLQYADYAAWQRSWLQGEVLERHLAYWKRQLQDLSPLDLPTDYPRPPRQTFNGALQTLLLPTALVEELRQISQREDATLFMLLLAAFQVLLARYSGQEDIAVGTPIANRTHTEIEKLIGSFINTLVLRTDLAGNPSFCELIARVREVCLGAYAHQEVPFERLVEELQPERDLSRSPLFQVMLVLQNLPVVNNTFVGLTTSSFEREHAAAKYELSLTMTELEQGLFCELAYNTDLFSEQTINRLLGHWQRLLSGIAAQPDAHLEDLPLLTETERQQILAINATEQAYPRECCLPQLFEAQVERTPQAIAVICGGERFTYQELNAQANRLAWELTARGVGPEVPIALYAERGPLFLISVLAVWKAGGIHVPIDPNYPAVRVAQILDQSACALVLTNRHLQAQLESALPATRVAEEGLLALAAIEMLLEQGTNITNLPAHCEPHNLAYIIYTSGSTGAPKGVMVEHGGMLNHIYGKISDLQITQEDCVIQNGPPCFDIIIWQCFASLLVGGRVQILRDEIAFDPSRLLEQTEQSHASILQIVPSMLREIIYEAERRGQQRPSLTTLRWIVPTGDALPTELCQRWLESYPAIPLLNTYGSTECSDDQCHYAIQQLTFEPELVPIAPVGYPISNMQAYVLDHALSLVPPGVIGELYIGGVGVGRGYLRDPGRTATVFLPDPFSTIPGGRLYKTGDQARYLAEGAIEFLGRVDHLVKIRGHRIEVGEIEAVLAQHPGVLESVVVVHTDAQHEKSLVAYVVSDSQHVLDSQEVRTYLQGKLPEVMHPTHIMALDALPLTPLGKVDRKALSQIEIIGRDVTAQSEEPRNPVEETIAEIWQDLLHCQTISIYDNFFHLGGHSLLATQVMARIRTMLGVELPLRSLFETPTLAGLARQVTQRLHKSQVQFSLPALRATQMLEAPLSFAQQRLWFLDQLEPANPAYTLPLAARLHGSLDMKVLVKSLYEIVLRHQTLRTTFPLKNGDPVQLVHPVDDFRVQFINGSSWSNTEQEVRTSQILQAEILRPFNLQEELPFRVTILRLSSEEHILLVNMHHIISDAWSIGILVRELAACYSAFEQKKTSPLPELPVQYVDYAHWQQTWLRGEPLQHQLDYWKNQLSGLEPLALPTDYPRPAVQTFHGARLTVRSKPELLEKLKQVCHQEGTTLFMTLLAAFQALLAHYSGQNDIAVGIPVANRTQEELEPLIGFFVNTLVLRIDLSGNPTLRELLQRVRKVALDAYAHQDAPFEQLVEALHPERDLSRSPLFQAMFVLQNAPATGTTFSEHLSLEPLVSENLTAKFDLTFSLTESQQGLQCVAEYNTDLFAEASIQRLLGHWQRLLAALVEQPDQPFRSLPLLEEAQSQQLLRDWNATTLPLEGIALVPQRIVHQARQTPHHLALTDGQHQLTYAQLDRRSAWIATQLRAAGVRAGDRVGICLPRSVDLVVGMLAILRLGAAYVPLDPDYPQERLHYMVTQSGMRVVLSMVTPKLPTTWGAEVAMVLLEAGELDTEQMGELDAALEEISSESVAYVIYTSGSTGQPKGVAIGQGALRNSLFSLQQRLGLGEQDRLLAVTSISFDIAGLELLQPLTCGAQIWIASRREASEAEALQQVLQRSEATVMQATPATWRLLVEAGWQGKDRMTILCGGEALPRGLARALKGKGRAVWNLYGPTETTIWSTCERIEGEEERIRIGTPIGNTQVYVLDEAGRVVPQGVIGELYIGGASVGEGYWGDARQTAERFVPDPFGSEAGKRLYRTGDEVRWAENGKLEYIGRKDQQVKVRGYRIELGEIEGALEEQEEVEGGVVVVQEGELVGYVVGRGGKMIEEQALRSRLRQHLPGYMVPQRIEVVPAFPLTPNGKVDRLALAEFTQQSEVYGENIEQPAKLTSPVESILLGIWEDVLRRKGIQTYDNFFELGGHSLLATQVVTRLRRIFTPNIPVSVLFETPNIAELARRIEHDQYGAQAVPEGPVLVPVPREQALLLSFAQQRLWFQDRLDPGNPAYNIPLAMHVQGVLKFDALEQTLREIVRRHEILRTTYRFDGEQVVQVIGSADDFCLEQHVLHVEDSTLKQHLTQKFMRAEAEHRFDLAHGPLFRAALVQFDQEQEYLLLVTMHHIVADAWSLQLFRHELVTLYAAFAQSQPSPLPALPIQYADFAQWQRRSFQNRTFEAHLDYWTTQLRGARAFDLPADHSRKSGTSNRGASYTFRLPDDLSQALLAYSKREEVTLFMTLLAAFQVLLARLTGSKDIVVGTDIASRTQVETESLIGFFVNLLALRLQLDGQPLFREVLQQVRTMVLDAYVHQDLPFDYLVDQLHLERRDGMTPLINVLFVLQNVPEMPTETRMPELVVKLVGDTATQHAKFDAAFFLVEGPAGLRGMVNYNTNLFEERTIAQLVQRYEALLQNILAHPEDPIHVLGIAPGSDKMSLDTRRDSLRSRLRTVKEESIDLD</sequence>
<dbReference type="NCBIfam" id="TIGR01733">
    <property type="entry name" value="AA-adenyl-dom"/>
    <property type="match status" value="2"/>
</dbReference>
<dbReference type="Gene3D" id="3.30.559.10">
    <property type="entry name" value="Chloramphenicol acetyltransferase-like domain"/>
    <property type="match status" value="3"/>
</dbReference>
<dbReference type="Gene3D" id="3.30.559.30">
    <property type="entry name" value="Nonribosomal peptide synthetase, condensation domain"/>
    <property type="match status" value="3"/>
</dbReference>
<dbReference type="Pfam" id="PF13193">
    <property type="entry name" value="AMP-binding_C"/>
    <property type="match status" value="3"/>
</dbReference>
<dbReference type="PROSITE" id="PS00455">
    <property type="entry name" value="AMP_BINDING"/>
    <property type="match status" value="2"/>
</dbReference>
<dbReference type="InterPro" id="IPR006162">
    <property type="entry name" value="Ppantetheine_attach_site"/>
</dbReference>
<proteinExistence type="predicted"/>
<accession>A0ABQ3UYH9</accession>
<dbReference type="SMART" id="SM00823">
    <property type="entry name" value="PKS_PP"/>
    <property type="match status" value="3"/>
</dbReference>
<protein>
    <recommendedName>
        <fullName evidence="4">Carrier domain-containing protein</fullName>
    </recommendedName>
</protein>
<comment type="cofactor">
    <cofactor evidence="1">
        <name>pantetheine 4'-phosphate</name>
        <dbReference type="ChEBI" id="CHEBI:47942"/>
    </cofactor>
</comment>
<dbReference type="Pfam" id="PF00668">
    <property type="entry name" value="Condensation"/>
    <property type="match status" value="3"/>
</dbReference>
<dbReference type="CDD" id="cd12116">
    <property type="entry name" value="A_NRPS_Ta1_like"/>
    <property type="match status" value="1"/>
</dbReference>
<dbReference type="InterPro" id="IPR020806">
    <property type="entry name" value="PKS_PP-bd"/>
</dbReference>
<feature type="domain" description="Carrier" evidence="4">
    <location>
        <begin position="1249"/>
        <end position="1324"/>
    </location>
</feature>
<dbReference type="Gene3D" id="3.40.50.12780">
    <property type="entry name" value="N-terminal domain of ligase-like"/>
    <property type="match status" value="1"/>
</dbReference>
<evidence type="ECO:0000256" key="2">
    <source>
        <dbReference type="ARBA" id="ARBA00022450"/>
    </source>
</evidence>
<evidence type="ECO:0000313" key="5">
    <source>
        <dbReference type="EMBL" id="GHO57936.1"/>
    </source>
</evidence>
<dbReference type="PROSITE" id="PS00012">
    <property type="entry name" value="PHOSPHOPANTETHEINE"/>
    <property type="match status" value="1"/>
</dbReference>
<dbReference type="CDD" id="cd05930">
    <property type="entry name" value="A_NRPS"/>
    <property type="match status" value="1"/>
</dbReference>
<dbReference type="InterPro" id="IPR001242">
    <property type="entry name" value="Condensation_dom"/>
</dbReference>
<dbReference type="InterPro" id="IPR023213">
    <property type="entry name" value="CAT-like_dom_sf"/>
</dbReference>
<dbReference type="InterPro" id="IPR020845">
    <property type="entry name" value="AMP-binding_CS"/>
</dbReference>
<dbReference type="Pfam" id="PF00550">
    <property type="entry name" value="PP-binding"/>
    <property type="match status" value="3"/>
</dbReference>
<dbReference type="Gene3D" id="3.30.300.30">
    <property type="match status" value="3"/>
</dbReference>
<reference evidence="5 6" key="1">
    <citation type="journal article" date="2021" name="Int. J. Syst. Evol. Microbiol.">
        <title>Reticulibacter mediterranei gen. nov., sp. nov., within the new family Reticulibacteraceae fam. nov., and Ktedonospora formicarum gen. nov., sp. nov., Ktedonobacter robiniae sp. nov., Dictyobacter formicarum sp. nov. and Dictyobacter arantiisoli sp. nov., belonging to the class Ktedonobacteria.</title>
        <authorList>
            <person name="Yabe S."/>
            <person name="Zheng Y."/>
            <person name="Wang C.M."/>
            <person name="Sakai Y."/>
            <person name="Abe K."/>
            <person name="Yokota A."/>
            <person name="Donadio S."/>
            <person name="Cavaletti L."/>
            <person name="Monciardini P."/>
        </authorList>
    </citation>
    <scope>NUCLEOTIDE SEQUENCE [LARGE SCALE GENOMIC DNA]</scope>
    <source>
        <strain evidence="5 6">SOSP1-30</strain>
    </source>
</reference>
<evidence type="ECO:0000313" key="6">
    <source>
        <dbReference type="Proteomes" id="UP000654345"/>
    </source>
</evidence>
<dbReference type="InterPro" id="IPR025110">
    <property type="entry name" value="AMP-bd_C"/>
</dbReference>
<dbReference type="EMBL" id="BNJG01000002">
    <property type="protein sequence ID" value="GHO57936.1"/>
    <property type="molecule type" value="Genomic_DNA"/>
</dbReference>
<dbReference type="InterPro" id="IPR036736">
    <property type="entry name" value="ACP-like_sf"/>
</dbReference>
<dbReference type="InterPro" id="IPR010071">
    <property type="entry name" value="AA_adenyl_dom"/>
</dbReference>
<feature type="domain" description="Carrier" evidence="4">
    <location>
        <begin position="2307"/>
        <end position="2382"/>
    </location>
</feature>